<evidence type="ECO:0000313" key="1">
    <source>
        <dbReference type="EMBL" id="CAF2054709.1"/>
    </source>
</evidence>
<reference evidence="1" key="3">
    <citation type="submission" date="2021-01" db="EMBL/GenBank/DDBJ databases">
        <authorList>
            <consortium name="Genoscope - CEA"/>
            <person name="William W."/>
        </authorList>
    </citation>
    <scope>NUCLEOTIDE SEQUENCE</scope>
</reference>
<gene>
    <name evidence="2" type="primary">BnaC06g02770D</name>
    <name evidence="1" type="ORF">DARMORV10_C06P04550.1</name>
    <name evidence="2" type="ORF">GSBRNA2T00039056001</name>
</gene>
<evidence type="ECO:0000313" key="2">
    <source>
        <dbReference type="EMBL" id="CDY28096.1"/>
    </source>
</evidence>
<keyword evidence="3" id="KW-1185">Reference proteome</keyword>
<dbReference type="AlphaFoldDB" id="A0A078GRP3"/>
<organism evidence="2 3">
    <name type="scientific">Brassica napus</name>
    <name type="common">Rape</name>
    <dbReference type="NCBI Taxonomy" id="3708"/>
    <lineage>
        <taxon>Eukaryota</taxon>
        <taxon>Viridiplantae</taxon>
        <taxon>Streptophyta</taxon>
        <taxon>Embryophyta</taxon>
        <taxon>Tracheophyta</taxon>
        <taxon>Spermatophyta</taxon>
        <taxon>Magnoliopsida</taxon>
        <taxon>eudicotyledons</taxon>
        <taxon>Gunneridae</taxon>
        <taxon>Pentapetalae</taxon>
        <taxon>rosids</taxon>
        <taxon>malvids</taxon>
        <taxon>Brassicales</taxon>
        <taxon>Brassicaceae</taxon>
        <taxon>Brassiceae</taxon>
        <taxon>Brassica</taxon>
    </lineage>
</organism>
<dbReference type="PaxDb" id="3708-A0A078GRP3"/>
<protein>
    <submittedName>
        <fullName evidence="1">(rape) hypothetical protein</fullName>
    </submittedName>
    <submittedName>
        <fullName evidence="2">BnaC06g02770D protein</fullName>
    </submittedName>
</protein>
<dbReference type="EMBL" id="LK032214">
    <property type="protein sequence ID" value="CDY28096.1"/>
    <property type="molecule type" value="Genomic_DNA"/>
</dbReference>
<evidence type="ECO:0000313" key="3">
    <source>
        <dbReference type="Proteomes" id="UP000028999"/>
    </source>
</evidence>
<sequence>MQLNAIHAPETRRRAKKGICFTSELRLIRSASFGLVDLHLRLPCIFTETTLLETI</sequence>
<dbReference type="Proteomes" id="UP001295469">
    <property type="component" value="Chromosome C06"/>
</dbReference>
<proteinExistence type="predicted"/>
<dbReference type="Proteomes" id="UP000028999">
    <property type="component" value="Unassembled WGS sequence"/>
</dbReference>
<dbReference type="Gramene" id="CDY28096">
    <property type="protein sequence ID" value="CDY28096"/>
    <property type="gene ID" value="GSBRNA2T00039056001"/>
</dbReference>
<reference evidence="2 3" key="1">
    <citation type="journal article" date="2014" name="Science">
        <title>Plant genetics. Early allopolyploid evolution in the post-Neolithic Brassica napus oilseed genome.</title>
        <authorList>
            <person name="Chalhoub B."/>
            <person name="Denoeud F."/>
            <person name="Liu S."/>
            <person name="Parkin I.A."/>
            <person name="Tang H."/>
            <person name="Wang X."/>
            <person name="Chiquet J."/>
            <person name="Belcram H."/>
            <person name="Tong C."/>
            <person name="Samans B."/>
            <person name="Correa M."/>
            <person name="Da Silva C."/>
            <person name="Just J."/>
            <person name="Falentin C."/>
            <person name="Koh C.S."/>
            <person name="Le Clainche I."/>
            <person name="Bernard M."/>
            <person name="Bento P."/>
            <person name="Noel B."/>
            <person name="Labadie K."/>
            <person name="Alberti A."/>
            <person name="Charles M."/>
            <person name="Arnaud D."/>
            <person name="Guo H."/>
            <person name="Daviaud C."/>
            <person name="Alamery S."/>
            <person name="Jabbari K."/>
            <person name="Zhao M."/>
            <person name="Edger P.P."/>
            <person name="Chelaifa H."/>
            <person name="Tack D."/>
            <person name="Lassalle G."/>
            <person name="Mestiri I."/>
            <person name="Schnel N."/>
            <person name="Le Paslier M.C."/>
            <person name="Fan G."/>
            <person name="Renault V."/>
            <person name="Bayer P.E."/>
            <person name="Golicz A.A."/>
            <person name="Manoli S."/>
            <person name="Lee T.H."/>
            <person name="Thi V.H."/>
            <person name="Chalabi S."/>
            <person name="Hu Q."/>
            <person name="Fan C."/>
            <person name="Tollenaere R."/>
            <person name="Lu Y."/>
            <person name="Battail C."/>
            <person name="Shen J."/>
            <person name="Sidebottom C.H."/>
            <person name="Wang X."/>
            <person name="Canaguier A."/>
            <person name="Chauveau A."/>
            <person name="Berard A."/>
            <person name="Deniot G."/>
            <person name="Guan M."/>
            <person name="Liu Z."/>
            <person name="Sun F."/>
            <person name="Lim Y.P."/>
            <person name="Lyons E."/>
            <person name="Town C.D."/>
            <person name="Bancroft I."/>
            <person name="Wang X."/>
            <person name="Meng J."/>
            <person name="Ma J."/>
            <person name="Pires J.C."/>
            <person name="King G.J."/>
            <person name="Brunel D."/>
            <person name="Delourme R."/>
            <person name="Renard M."/>
            <person name="Aury J.M."/>
            <person name="Adams K.L."/>
            <person name="Batley J."/>
            <person name="Snowdon R.J."/>
            <person name="Tost J."/>
            <person name="Edwards D."/>
            <person name="Zhou Y."/>
            <person name="Hua W."/>
            <person name="Sharpe A.G."/>
            <person name="Paterson A.H."/>
            <person name="Guan C."/>
            <person name="Wincker P."/>
        </authorList>
    </citation>
    <scope>NUCLEOTIDE SEQUENCE [LARGE SCALE GENOMIC DNA]</scope>
    <source>
        <strain evidence="3">cv. Darmor-bzh</strain>
    </source>
</reference>
<accession>A0A078GRP3</accession>
<name>A0A078GRP3_BRANA</name>
<reference evidence="2" key="2">
    <citation type="submission" date="2014-06" db="EMBL/GenBank/DDBJ databases">
        <authorList>
            <person name="Genoscope - CEA"/>
        </authorList>
    </citation>
    <scope>NUCLEOTIDE SEQUENCE</scope>
</reference>
<dbReference type="EMBL" id="HG994370">
    <property type="protein sequence ID" value="CAF2054709.1"/>
    <property type="molecule type" value="Genomic_DNA"/>
</dbReference>